<dbReference type="GO" id="GO:0005886">
    <property type="term" value="C:plasma membrane"/>
    <property type="evidence" value="ECO:0007669"/>
    <property type="project" value="UniProtKB-SubCell"/>
</dbReference>
<evidence type="ECO:0000256" key="4">
    <source>
        <dbReference type="ARBA" id="ARBA00022989"/>
    </source>
</evidence>
<dbReference type="Proteomes" id="UP000075787">
    <property type="component" value="Unassembled WGS sequence"/>
</dbReference>
<keyword evidence="3 6" id="KW-0812">Transmembrane</keyword>
<reference evidence="9 10" key="1">
    <citation type="submission" date="2015-12" db="EMBL/GenBank/DDBJ databases">
        <title>Genome sequence of Tistrella mobilis MCCC 1A02139.</title>
        <authorList>
            <person name="Lu L."/>
            <person name="Lai Q."/>
            <person name="Shao Z."/>
            <person name="Qian P."/>
        </authorList>
    </citation>
    <scope>NUCLEOTIDE SEQUENCE [LARGE SCALE GENOMIC DNA]</scope>
    <source>
        <strain evidence="9 10">MCCC 1A02139</strain>
    </source>
</reference>
<feature type="transmembrane region" description="Helical" evidence="7">
    <location>
        <begin position="61"/>
        <end position="82"/>
    </location>
</feature>
<evidence type="ECO:0000256" key="2">
    <source>
        <dbReference type="ARBA" id="ARBA00010581"/>
    </source>
</evidence>
<gene>
    <name evidence="9" type="ORF">AUP44_12375</name>
</gene>
<feature type="domain" description="Heme-copper oxidase subunit III family profile" evidence="8">
    <location>
        <begin position="23"/>
        <end position="211"/>
    </location>
</feature>
<dbReference type="AlphaFoldDB" id="A0A162K6F7"/>
<sequence>MAENVRLHDPYARPAQQRTADLMGMFVFLGTEIMLFGGLFAAIYVVRGLHPHEVVAASRRLHLFIGAANTAILLTSSLAVAVAVRAARAGRVRLGWMLLLGAALTGLLFLGVKGMEWGMEAEEGLLPFRGMSDGLSGPVDRLFMNLYMIATGLHAIHVSIGVVLLAGLALRIGLGRLQLPERAVVVEVAGLYWHLVDVIWVFLYPALYLIR</sequence>
<organism evidence="9 10">
    <name type="scientific">Tistrella mobilis</name>
    <dbReference type="NCBI Taxonomy" id="171437"/>
    <lineage>
        <taxon>Bacteria</taxon>
        <taxon>Pseudomonadati</taxon>
        <taxon>Pseudomonadota</taxon>
        <taxon>Alphaproteobacteria</taxon>
        <taxon>Geminicoccales</taxon>
        <taxon>Geminicoccaceae</taxon>
        <taxon>Tistrella</taxon>
    </lineage>
</organism>
<evidence type="ECO:0000313" key="10">
    <source>
        <dbReference type="Proteomes" id="UP000075787"/>
    </source>
</evidence>
<evidence type="ECO:0000256" key="6">
    <source>
        <dbReference type="RuleBase" id="RU003376"/>
    </source>
</evidence>
<dbReference type="PANTHER" id="PTHR11403">
    <property type="entry name" value="CYTOCHROME C OXIDASE SUBUNIT III"/>
    <property type="match status" value="1"/>
</dbReference>
<dbReference type="PROSITE" id="PS50253">
    <property type="entry name" value="COX3"/>
    <property type="match status" value="1"/>
</dbReference>
<dbReference type="PANTHER" id="PTHR11403:SF6">
    <property type="entry name" value="NITRIC OXIDE REDUCTASE SUBUNIT E"/>
    <property type="match status" value="1"/>
</dbReference>
<evidence type="ECO:0000259" key="8">
    <source>
        <dbReference type="PROSITE" id="PS50253"/>
    </source>
</evidence>
<dbReference type="InterPro" id="IPR035973">
    <property type="entry name" value="Cyt_c_oxidase_su3-like_sf"/>
</dbReference>
<feature type="transmembrane region" description="Helical" evidence="7">
    <location>
        <begin position="146"/>
        <end position="170"/>
    </location>
</feature>
<comment type="subcellular location">
    <subcellularLocation>
        <location evidence="6">Cell membrane</location>
        <topology evidence="6">Multi-pass membrane protein</topology>
    </subcellularLocation>
    <subcellularLocation>
        <location evidence="1">Membrane</location>
        <topology evidence="1">Multi-pass membrane protein</topology>
    </subcellularLocation>
</comment>
<keyword evidence="5 7" id="KW-0472">Membrane</keyword>
<feature type="transmembrane region" description="Helical" evidence="7">
    <location>
        <begin position="191"/>
        <end position="210"/>
    </location>
</feature>
<dbReference type="RefSeq" id="WP_062767814.1">
    <property type="nucleotide sequence ID" value="NZ_CP121045.1"/>
</dbReference>
<accession>A0A162K6F7</accession>
<dbReference type="InterPro" id="IPR013833">
    <property type="entry name" value="Cyt_c_oxidase_su3_a-hlx"/>
</dbReference>
<dbReference type="Gene3D" id="1.20.120.80">
    <property type="entry name" value="Cytochrome c oxidase, subunit III, four-helix bundle"/>
    <property type="match status" value="1"/>
</dbReference>
<dbReference type="EMBL" id="LPZR01000196">
    <property type="protein sequence ID" value="KYO50564.1"/>
    <property type="molecule type" value="Genomic_DNA"/>
</dbReference>
<protein>
    <submittedName>
        <fullName evidence="9">Cytochrome c oxidase polypeptide III</fullName>
    </submittedName>
</protein>
<evidence type="ECO:0000256" key="1">
    <source>
        <dbReference type="ARBA" id="ARBA00004141"/>
    </source>
</evidence>
<dbReference type="InterPro" id="IPR000298">
    <property type="entry name" value="Cyt_c_oxidase-like_su3"/>
</dbReference>
<dbReference type="GO" id="GO:0004129">
    <property type="term" value="F:cytochrome-c oxidase activity"/>
    <property type="evidence" value="ECO:0007669"/>
    <property type="project" value="InterPro"/>
</dbReference>
<proteinExistence type="inferred from homology"/>
<comment type="similarity">
    <text evidence="2 6">Belongs to the cytochrome c oxidase subunit 3 family.</text>
</comment>
<comment type="caution">
    <text evidence="9">The sequence shown here is derived from an EMBL/GenBank/DDBJ whole genome shotgun (WGS) entry which is preliminary data.</text>
</comment>
<dbReference type="Pfam" id="PF00510">
    <property type="entry name" value="COX3"/>
    <property type="match status" value="1"/>
</dbReference>
<dbReference type="OrthoDB" id="9810850at2"/>
<keyword evidence="4 7" id="KW-1133">Transmembrane helix</keyword>
<dbReference type="GO" id="GO:0019646">
    <property type="term" value="P:aerobic electron transport chain"/>
    <property type="evidence" value="ECO:0007669"/>
    <property type="project" value="InterPro"/>
</dbReference>
<evidence type="ECO:0000313" key="9">
    <source>
        <dbReference type="EMBL" id="KYO50564.1"/>
    </source>
</evidence>
<feature type="transmembrane region" description="Helical" evidence="7">
    <location>
        <begin position="22"/>
        <end position="46"/>
    </location>
</feature>
<dbReference type="SUPFAM" id="SSF81452">
    <property type="entry name" value="Cytochrome c oxidase subunit III-like"/>
    <property type="match status" value="1"/>
</dbReference>
<evidence type="ECO:0000256" key="5">
    <source>
        <dbReference type="ARBA" id="ARBA00023136"/>
    </source>
</evidence>
<name>A0A162K6F7_9PROT</name>
<evidence type="ECO:0000256" key="7">
    <source>
        <dbReference type="SAM" id="Phobius"/>
    </source>
</evidence>
<feature type="transmembrane region" description="Helical" evidence="7">
    <location>
        <begin position="94"/>
        <end position="112"/>
    </location>
</feature>
<dbReference type="InterPro" id="IPR024791">
    <property type="entry name" value="Cyt_c/ubiquinol_Oxase_su3"/>
</dbReference>
<evidence type="ECO:0000256" key="3">
    <source>
        <dbReference type="ARBA" id="ARBA00022692"/>
    </source>
</evidence>
<dbReference type="GeneID" id="97242085"/>